<feature type="transmembrane region" description="Helical" evidence="11">
    <location>
        <begin position="33"/>
        <end position="50"/>
    </location>
</feature>
<reference evidence="12 13" key="1">
    <citation type="submission" date="2019-07" db="EMBL/GenBank/DDBJ databases">
        <title>Rhodotorula toruloides NBRC10032 genome sequencing.</title>
        <authorList>
            <person name="Shida Y."/>
            <person name="Takaku H."/>
            <person name="Ogasawara W."/>
            <person name="Mori K."/>
        </authorList>
    </citation>
    <scope>NUCLEOTIDE SEQUENCE [LARGE SCALE GENOMIC DNA]</scope>
    <source>
        <strain evidence="12 13">NBRC10032</strain>
    </source>
</reference>
<comment type="similarity">
    <text evidence="3">Belongs to the PIGS family.</text>
</comment>
<keyword evidence="9" id="KW-0325">Glycoprotein</keyword>
<evidence type="ECO:0000256" key="9">
    <source>
        <dbReference type="ARBA" id="ARBA00023180"/>
    </source>
</evidence>
<keyword evidence="5 11" id="KW-0812">Transmembrane</keyword>
<dbReference type="EMBL" id="BJWK01000003">
    <property type="protein sequence ID" value="GEM07483.1"/>
    <property type="molecule type" value="Genomic_DNA"/>
</dbReference>
<dbReference type="Proteomes" id="UP000321518">
    <property type="component" value="Unassembled WGS sequence"/>
</dbReference>
<comment type="subcellular location">
    <subcellularLocation>
        <location evidence="1">Endoplasmic reticulum membrane</location>
        <topology evidence="1">Multi-pass membrane protein</topology>
    </subcellularLocation>
</comment>
<accession>A0A511KAS7</accession>
<dbReference type="GO" id="GO:0016255">
    <property type="term" value="P:attachment of GPI anchor to protein"/>
    <property type="evidence" value="ECO:0007669"/>
    <property type="project" value="InterPro"/>
</dbReference>
<dbReference type="GO" id="GO:0042765">
    <property type="term" value="C:GPI-anchor transamidase complex"/>
    <property type="evidence" value="ECO:0007669"/>
    <property type="project" value="InterPro"/>
</dbReference>
<evidence type="ECO:0000256" key="6">
    <source>
        <dbReference type="ARBA" id="ARBA00022824"/>
    </source>
</evidence>
<feature type="region of interest" description="Disordered" evidence="10">
    <location>
        <begin position="409"/>
        <end position="428"/>
    </location>
</feature>
<dbReference type="UniPathway" id="UPA00196"/>
<keyword evidence="6" id="KW-0256">Endoplasmic reticulum</keyword>
<dbReference type="AlphaFoldDB" id="A0A511KAS7"/>
<keyword evidence="7 11" id="KW-1133">Transmembrane helix</keyword>
<dbReference type="OrthoDB" id="28748at2759"/>
<comment type="pathway">
    <text evidence="2">Glycolipid biosynthesis; glycosylphosphatidylinositol-anchor biosynthesis.</text>
</comment>
<name>A0A511KAS7_RHOTO</name>
<evidence type="ECO:0000256" key="4">
    <source>
        <dbReference type="ARBA" id="ARBA00022502"/>
    </source>
</evidence>
<evidence type="ECO:0000256" key="1">
    <source>
        <dbReference type="ARBA" id="ARBA00004477"/>
    </source>
</evidence>
<feature type="transmembrane region" description="Helical" evidence="11">
    <location>
        <begin position="376"/>
        <end position="395"/>
    </location>
</feature>
<evidence type="ECO:0000256" key="11">
    <source>
        <dbReference type="SAM" id="Phobius"/>
    </source>
</evidence>
<evidence type="ECO:0000313" key="13">
    <source>
        <dbReference type="Proteomes" id="UP000321518"/>
    </source>
</evidence>
<gene>
    <name evidence="12" type="ORF">Rt10032_c03g1500</name>
</gene>
<comment type="caution">
    <text evidence="12">The sequence shown here is derived from an EMBL/GenBank/DDBJ whole genome shotgun (WGS) entry which is preliminary data.</text>
</comment>
<evidence type="ECO:0000256" key="8">
    <source>
        <dbReference type="ARBA" id="ARBA00023136"/>
    </source>
</evidence>
<evidence type="ECO:0000256" key="3">
    <source>
        <dbReference type="ARBA" id="ARBA00005316"/>
    </source>
</evidence>
<evidence type="ECO:0000256" key="5">
    <source>
        <dbReference type="ARBA" id="ARBA00022692"/>
    </source>
</evidence>
<dbReference type="PANTHER" id="PTHR21072">
    <property type="entry name" value="GPI TRANSAMIDASE COMPONENT PIG-S"/>
    <property type="match status" value="1"/>
</dbReference>
<dbReference type="PANTHER" id="PTHR21072:SF13">
    <property type="entry name" value="GPI TRANSAMIDASE COMPONENT PIG-S"/>
    <property type="match status" value="1"/>
</dbReference>
<keyword evidence="4" id="KW-0337">GPI-anchor biosynthesis</keyword>
<sequence>MSDRPTRALVEAAPPAARLKPPSLPVDTRSRRWIVFSFWAVVLLGLPLWWSTTTLERRSLPNNRVQDWADNWEGRIPRRDDLRKDSDSRVARFSSHYKVVLSLLNQDASRGGAILTWDAPSLIKQHLRPLLTTLRPLHNFTFETHIQYFSPLAIKLHRDEQAGTLVEENDLRAFVNNADWNLATGDTLDPVIHLMLYVPSAENRPMRIRAGDGIKSAPAFIMPQRGGVVIFNPPPSSPESPSLVSLDLPSSAFAPSFRLLEQQLRILLGLGAARLNGVEQAQVDRLIHRRMREAVEGCVETLQATVKMARDIPNMRIGRDVQERVKQALDALDNASSASAPVDALRHAALAQTLASQAYFDPSMVALLYFPDEHKYAIYTPLFVPVAVPLLVGLLREFKAWKKARKEKMASGKLEGRDGFVDGKDKVD</sequence>
<protein>
    <submittedName>
        <fullName evidence="12">Phosphatidylinositol glycan, class S</fullName>
    </submittedName>
</protein>
<dbReference type="InterPro" id="IPR019540">
    <property type="entry name" value="PtdIno-glycan_biosynth_class_S"/>
</dbReference>
<keyword evidence="8 11" id="KW-0472">Membrane</keyword>
<organism evidence="12 13">
    <name type="scientific">Rhodotorula toruloides</name>
    <name type="common">Yeast</name>
    <name type="synonym">Rhodosporidium toruloides</name>
    <dbReference type="NCBI Taxonomy" id="5286"/>
    <lineage>
        <taxon>Eukaryota</taxon>
        <taxon>Fungi</taxon>
        <taxon>Dikarya</taxon>
        <taxon>Basidiomycota</taxon>
        <taxon>Pucciniomycotina</taxon>
        <taxon>Microbotryomycetes</taxon>
        <taxon>Sporidiobolales</taxon>
        <taxon>Sporidiobolaceae</taxon>
        <taxon>Rhodotorula</taxon>
    </lineage>
</organism>
<evidence type="ECO:0000256" key="10">
    <source>
        <dbReference type="SAM" id="MobiDB-lite"/>
    </source>
</evidence>
<evidence type="ECO:0000256" key="2">
    <source>
        <dbReference type="ARBA" id="ARBA00004687"/>
    </source>
</evidence>
<evidence type="ECO:0000313" key="12">
    <source>
        <dbReference type="EMBL" id="GEM07483.1"/>
    </source>
</evidence>
<proteinExistence type="inferred from homology"/>
<dbReference type="GO" id="GO:0006506">
    <property type="term" value="P:GPI anchor biosynthetic process"/>
    <property type="evidence" value="ECO:0007669"/>
    <property type="project" value="UniProtKB-UniPathway"/>
</dbReference>
<evidence type="ECO:0000256" key="7">
    <source>
        <dbReference type="ARBA" id="ARBA00022989"/>
    </source>
</evidence>
<dbReference type="Pfam" id="PF10510">
    <property type="entry name" value="PIG-S"/>
    <property type="match status" value="2"/>
</dbReference>